<dbReference type="Proteomes" id="UP000320876">
    <property type="component" value="Unassembled WGS sequence"/>
</dbReference>
<gene>
    <name evidence="2" type="ORF">FB471_2546</name>
</gene>
<dbReference type="RefSeq" id="WP_141998070.1">
    <property type="nucleotide sequence ID" value="NZ_VFML01000001.1"/>
</dbReference>
<dbReference type="InterPro" id="IPR006764">
    <property type="entry name" value="SAM_dep_MeTrfase_SAV2177_type"/>
</dbReference>
<protein>
    <submittedName>
        <fullName evidence="2">S-adenosyl methyltransferase</fullName>
    </submittedName>
</protein>
<evidence type="ECO:0000313" key="3">
    <source>
        <dbReference type="Proteomes" id="UP000320876"/>
    </source>
</evidence>
<keyword evidence="3" id="KW-1185">Reference proteome</keyword>
<dbReference type="SUPFAM" id="SSF53335">
    <property type="entry name" value="S-adenosyl-L-methionine-dependent methyltransferases"/>
    <property type="match status" value="1"/>
</dbReference>
<name>A0A542DI81_AMYCI</name>
<dbReference type="AlphaFoldDB" id="A0A542DI81"/>
<dbReference type="Gene3D" id="3.40.50.150">
    <property type="entry name" value="Vaccinia Virus protein VP39"/>
    <property type="match status" value="1"/>
</dbReference>
<dbReference type="Pfam" id="PF04672">
    <property type="entry name" value="Methyltransf_19"/>
    <property type="match status" value="1"/>
</dbReference>
<dbReference type="PIRSF" id="PIRSF017393">
    <property type="entry name" value="MTase_SAV2177"/>
    <property type="match status" value="1"/>
</dbReference>
<reference evidence="2 3" key="1">
    <citation type="submission" date="2019-06" db="EMBL/GenBank/DDBJ databases">
        <title>Sequencing the genomes of 1000 actinobacteria strains.</title>
        <authorList>
            <person name="Klenk H.-P."/>
        </authorList>
    </citation>
    <scope>NUCLEOTIDE SEQUENCE [LARGE SCALE GENOMIC DNA]</scope>
    <source>
        <strain evidence="2 3">DSM 45679</strain>
    </source>
</reference>
<keyword evidence="2" id="KW-0489">Methyltransferase</keyword>
<sequence length="288" mass="32536">MSEDHRAAEVAPDAPPGVDLEKPSPARIYDWYLGGTQNWAVDREFGRRIEQLWPHAKDGSRHNRQFMNRAVRAALDAGIRQFIDLGSGVPTVGNVHEVVREHLPEHERGRVVYVDYEEVAAAHARLILEREGATEWATLIRHDMRDPAGILRHPDTRRLIDFDQPVCLLMVAVLHFVGPDDGPHDIIRAYLDKLCPGSWLVLSHMTCPDDPEQAEGVLRFAEQYRSTANPVWLRQPEEIAGWFDGLTLLDPGITHLTDWRPDLDPATLPQPEAEARPFAWCAVAEKPA</sequence>
<feature type="region of interest" description="Disordered" evidence="1">
    <location>
        <begin position="1"/>
        <end position="22"/>
    </location>
</feature>
<dbReference type="GO" id="GO:0032259">
    <property type="term" value="P:methylation"/>
    <property type="evidence" value="ECO:0007669"/>
    <property type="project" value="UniProtKB-KW"/>
</dbReference>
<organism evidence="2 3">
    <name type="scientific">Amycolatopsis cihanbeyliensis</name>
    <dbReference type="NCBI Taxonomy" id="1128664"/>
    <lineage>
        <taxon>Bacteria</taxon>
        <taxon>Bacillati</taxon>
        <taxon>Actinomycetota</taxon>
        <taxon>Actinomycetes</taxon>
        <taxon>Pseudonocardiales</taxon>
        <taxon>Pseudonocardiaceae</taxon>
        <taxon>Amycolatopsis</taxon>
    </lineage>
</organism>
<dbReference type="OrthoDB" id="4134439at2"/>
<dbReference type="InterPro" id="IPR029063">
    <property type="entry name" value="SAM-dependent_MTases_sf"/>
</dbReference>
<dbReference type="CDD" id="cd02440">
    <property type="entry name" value="AdoMet_MTases"/>
    <property type="match status" value="1"/>
</dbReference>
<evidence type="ECO:0000256" key="1">
    <source>
        <dbReference type="SAM" id="MobiDB-lite"/>
    </source>
</evidence>
<dbReference type="EMBL" id="VFML01000001">
    <property type="protein sequence ID" value="TQJ02801.1"/>
    <property type="molecule type" value="Genomic_DNA"/>
</dbReference>
<dbReference type="GO" id="GO:0008168">
    <property type="term" value="F:methyltransferase activity"/>
    <property type="evidence" value="ECO:0007669"/>
    <property type="project" value="UniProtKB-KW"/>
</dbReference>
<comment type="caution">
    <text evidence="2">The sequence shown here is derived from an EMBL/GenBank/DDBJ whole genome shotgun (WGS) entry which is preliminary data.</text>
</comment>
<keyword evidence="2" id="KW-0808">Transferase</keyword>
<proteinExistence type="predicted"/>
<accession>A0A542DI81</accession>
<evidence type="ECO:0000313" key="2">
    <source>
        <dbReference type="EMBL" id="TQJ02801.1"/>
    </source>
</evidence>